<proteinExistence type="predicted"/>
<gene>
    <name evidence="2" type="primary">Necator_chrI.g1757</name>
    <name evidence="2" type="ORF">RB195_005631</name>
</gene>
<name>A0ABR1BRY8_NECAM</name>
<dbReference type="Proteomes" id="UP001303046">
    <property type="component" value="Unassembled WGS sequence"/>
</dbReference>
<evidence type="ECO:0000313" key="2">
    <source>
        <dbReference type="EMBL" id="KAK6728097.1"/>
    </source>
</evidence>
<keyword evidence="1" id="KW-1133">Transmembrane helix</keyword>
<protein>
    <submittedName>
        <fullName evidence="2">Uncharacterized protein</fullName>
    </submittedName>
</protein>
<accession>A0ABR1BRY8</accession>
<comment type="caution">
    <text evidence="2">The sequence shown here is derived from an EMBL/GenBank/DDBJ whole genome shotgun (WGS) entry which is preliminary data.</text>
</comment>
<keyword evidence="1" id="KW-0812">Transmembrane</keyword>
<dbReference type="EMBL" id="JAVFWL010000001">
    <property type="protein sequence ID" value="KAK6728097.1"/>
    <property type="molecule type" value="Genomic_DNA"/>
</dbReference>
<organism evidence="2 3">
    <name type="scientific">Necator americanus</name>
    <name type="common">Human hookworm</name>
    <dbReference type="NCBI Taxonomy" id="51031"/>
    <lineage>
        <taxon>Eukaryota</taxon>
        <taxon>Metazoa</taxon>
        <taxon>Ecdysozoa</taxon>
        <taxon>Nematoda</taxon>
        <taxon>Chromadorea</taxon>
        <taxon>Rhabditida</taxon>
        <taxon>Rhabditina</taxon>
        <taxon>Rhabditomorpha</taxon>
        <taxon>Strongyloidea</taxon>
        <taxon>Ancylostomatidae</taxon>
        <taxon>Bunostominae</taxon>
        <taxon>Necator</taxon>
    </lineage>
</organism>
<evidence type="ECO:0000313" key="3">
    <source>
        <dbReference type="Proteomes" id="UP001303046"/>
    </source>
</evidence>
<keyword evidence="1" id="KW-0472">Membrane</keyword>
<evidence type="ECO:0000256" key="1">
    <source>
        <dbReference type="SAM" id="Phobius"/>
    </source>
</evidence>
<reference evidence="2 3" key="1">
    <citation type="submission" date="2023-08" db="EMBL/GenBank/DDBJ databases">
        <title>A Necator americanus chromosomal reference genome.</title>
        <authorList>
            <person name="Ilik V."/>
            <person name="Petrzelkova K.J."/>
            <person name="Pardy F."/>
            <person name="Fuh T."/>
            <person name="Niatou-Singa F.S."/>
            <person name="Gouil Q."/>
            <person name="Baker L."/>
            <person name="Ritchie M.E."/>
            <person name="Jex A.R."/>
            <person name="Gazzola D."/>
            <person name="Li H."/>
            <person name="Toshio Fujiwara R."/>
            <person name="Zhan B."/>
            <person name="Aroian R.V."/>
            <person name="Pafco B."/>
            <person name="Schwarz E.M."/>
        </authorList>
    </citation>
    <scope>NUCLEOTIDE SEQUENCE [LARGE SCALE GENOMIC DNA]</scope>
    <source>
        <strain evidence="2 3">Aroian</strain>
        <tissue evidence="2">Whole animal</tissue>
    </source>
</reference>
<feature type="transmembrane region" description="Helical" evidence="1">
    <location>
        <begin position="20"/>
        <end position="42"/>
    </location>
</feature>
<sequence length="70" mass="7450">MSEDGRTQHCLVESLSSPWIIAVSTVVMAAVLLMIITAITALKKVKLFGAGRQAITGHSRRMITASPRAG</sequence>
<keyword evidence="3" id="KW-1185">Reference proteome</keyword>